<feature type="region of interest" description="Disordered" evidence="1">
    <location>
        <begin position="1"/>
        <end position="102"/>
    </location>
</feature>
<organism evidence="2 3">
    <name type="scientific">Sphingomonas natans</name>
    <dbReference type="NCBI Taxonomy" id="3063330"/>
    <lineage>
        <taxon>Bacteria</taxon>
        <taxon>Pseudomonadati</taxon>
        <taxon>Pseudomonadota</taxon>
        <taxon>Alphaproteobacteria</taxon>
        <taxon>Sphingomonadales</taxon>
        <taxon>Sphingomonadaceae</taxon>
        <taxon>Sphingomonas</taxon>
    </lineage>
</organism>
<evidence type="ECO:0000313" key="3">
    <source>
        <dbReference type="Proteomes" id="UP001169764"/>
    </source>
</evidence>
<evidence type="ECO:0000313" key="2">
    <source>
        <dbReference type="EMBL" id="MDO6415372.1"/>
    </source>
</evidence>
<dbReference type="Proteomes" id="UP001169764">
    <property type="component" value="Unassembled WGS sequence"/>
</dbReference>
<feature type="compositionally biased region" description="Acidic residues" evidence="1">
    <location>
        <begin position="85"/>
        <end position="102"/>
    </location>
</feature>
<feature type="compositionally biased region" description="Acidic residues" evidence="1">
    <location>
        <begin position="9"/>
        <end position="20"/>
    </location>
</feature>
<dbReference type="EMBL" id="JAUOTP010000005">
    <property type="protein sequence ID" value="MDO6415372.1"/>
    <property type="molecule type" value="Genomic_DNA"/>
</dbReference>
<keyword evidence="3" id="KW-1185">Reference proteome</keyword>
<sequence length="102" mass="10855">MSRIPTDDLAPETDNDEQSDEGQAQDVADDALGLSSDLSEDSEHGGTSNPAAVMPDDVPDLVDTMNQMVTSGRIDNGAFAGEPMHDDEEDRLGQTDSDDDDD</sequence>
<name>A0ABT8YAL4_9SPHN</name>
<reference evidence="2" key="1">
    <citation type="submission" date="2023-07" db="EMBL/GenBank/DDBJ databases">
        <authorList>
            <person name="Kim M."/>
        </authorList>
    </citation>
    <scope>NUCLEOTIDE SEQUENCE</scope>
    <source>
        <strain evidence="2">BIUV-7</strain>
    </source>
</reference>
<proteinExistence type="predicted"/>
<evidence type="ECO:0000256" key="1">
    <source>
        <dbReference type="SAM" id="MobiDB-lite"/>
    </source>
</evidence>
<protein>
    <submittedName>
        <fullName evidence="2">Uncharacterized protein</fullName>
    </submittedName>
</protein>
<accession>A0ABT8YAL4</accession>
<dbReference type="RefSeq" id="WP_303543335.1">
    <property type="nucleotide sequence ID" value="NZ_JAUOTP010000005.1"/>
</dbReference>
<gene>
    <name evidence="2" type="ORF">Q4F19_13345</name>
</gene>
<comment type="caution">
    <text evidence="2">The sequence shown here is derived from an EMBL/GenBank/DDBJ whole genome shotgun (WGS) entry which is preliminary data.</text>
</comment>